<reference evidence="2 3" key="1">
    <citation type="journal article" date="2006" name="Int. J. Syst. Evol. Microbiol.">
        <title>Chryseobacterium piscium sp. nov., isolated from fish of the South Atlantic Ocean off South Africa.</title>
        <authorList>
            <person name="de Beer H."/>
            <person name="Hugo C.J."/>
            <person name="Jooste P.J."/>
            <person name="Vancanneyt M."/>
            <person name="Coenye T."/>
            <person name="Vandamme P."/>
        </authorList>
    </citation>
    <scope>NUCLEOTIDE SEQUENCE [LARGE SCALE GENOMIC DNA]</scope>
    <source>
        <strain evidence="2 3">CCUG 51923</strain>
    </source>
</reference>
<accession>A0A3D9BRT9</accession>
<organism evidence="2 3">
    <name type="scientific">Chryseobacterium piscium</name>
    <dbReference type="NCBI Taxonomy" id="333702"/>
    <lineage>
        <taxon>Bacteria</taxon>
        <taxon>Pseudomonadati</taxon>
        <taxon>Bacteroidota</taxon>
        <taxon>Flavobacteriia</taxon>
        <taxon>Flavobacteriales</taxon>
        <taxon>Weeksellaceae</taxon>
        <taxon>Chryseobacterium group</taxon>
        <taxon>Chryseobacterium</taxon>
    </lineage>
</organism>
<dbReference type="RefSeq" id="WP_115949183.1">
    <property type="nucleotide sequence ID" value="NZ_QNVS01000007.1"/>
</dbReference>
<protein>
    <submittedName>
        <fullName evidence="2">Uncharacterized protein</fullName>
    </submittedName>
</protein>
<evidence type="ECO:0000313" key="3">
    <source>
        <dbReference type="Proteomes" id="UP000256512"/>
    </source>
</evidence>
<gene>
    <name evidence="2" type="ORF">DRF62_04005</name>
</gene>
<keyword evidence="1" id="KW-0472">Membrane</keyword>
<feature type="transmembrane region" description="Helical" evidence="1">
    <location>
        <begin position="31"/>
        <end position="49"/>
    </location>
</feature>
<feature type="transmembrane region" description="Helical" evidence="1">
    <location>
        <begin position="5"/>
        <end position="25"/>
    </location>
</feature>
<keyword evidence="3" id="KW-1185">Reference proteome</keyword>
<dbReference type="EMBL" id="QNVS01000007">
    <property type="protein sequence ID" value="REC56238.1"/>
    <property type="molecule type" value="Genomic_DNA"/>
</dbReference>
<evidence type="ECO:0000313" key="2">
    <source>
        <dbReference type="EMBL" id="REC56238.1"/>
    </source>
</evidence>
<comment type="caution">
    <text evidence="2">The sequence shown here is derived from an EMBL/GenBank/DDBJ whole genome shotgun (WGS) entry which is preliminary data.</text>
</comment>
<name>A0A3D9BRT9_9FLAO</name>
<dbReference type="AlphaFoldDB" id="A0A3D9BRT9"/>
<keyword evidence="1" id="KW-0812">Transmembrane</keyword>
<keyword evidence="1" id="KW-1133">Transmembrane helix</keyword>
<proteinExistence type="predicted"/>
<sequence>MKKIIILSVMSIFIAYTIASLFIEIPKVFNNIFYSILTLFAIYFVIFYSDIGKGIKDRFQENNDKMNAEKTKD</sequence>
<dbReference type="Proteomes" id="UP000256512">
    <property type="component" value="Unassembled WGS sequence"/>
</dbReference>
<evidence type="ECO:0000256" key="1">
    <source>
        <dbReference type="SAM" id="Phobius"/>
    </source>
</evidence>